<dbReference type="EMBL" id="FZQP02005044">
    <property type="protein sequence ID" value="VVD00888.1"/>
    <property type="molecule type" value="Genomic_DNA"/>
</dbReference>
<keyword evidence="2" id="KW-1185">Reference proteome</keyword>
<evidence type="ECO:0000313" key="2">
    <source>
        <dbReference type="Proteomes" id="UP000324832"/>
    </source>
</evidence>
<protein>
    <submittedName>
        <fullName evidence="1">Uncharacterized protein</fullName>
    </submittedName>
</protein>
<sequence length="169" mass="18644">MQHIIQANPIMERLKHFQQVFSFRYQLTTSQKRIQRAINKRISRMRSPNGGMGSVVSSGGRSSPLGFNERLSVASGSNGSAAGDASPLSPQQLGVMVFCCYKVIPTVTEWGIYEGLNKCGLKYHPVVKLIDQKVKGFAHSIWGNFVPSLISIVVLKPMAIPWPCPQDNV</sequence>
<dbReference type="Proteomes" id="UP000324832">
    <property type="component" value="Unassembled WGS sequence"/>
</dbReference>
<accession>A0A5E4QTI0</accession>
<organism evidence="1 2">
    <name type="scientific">Leptidea sinapis</name>
    <dbReference type="NCBI Taxonomy" id="189913"/>
    <lineage>
        <taxon>Eukaryota</taxon>
        <taxon>Metazoa</taxon>
        <taxon>Ecdysozoa</taxon>
        <taxon>Arthropoda</taxon>
        <taxon>Hexapoda</taxon>
        <taxon>Insecta</taxon>
        <taxon>Pterygota</taxon>
        <taxon>Neoptera</taxon>
        <taxon>Endopterygota</taxon>
        <taxon>Lepidoptera</taxon>
        <taxon>Glossata</taxon>
        <taxon>Ditrysia</taxon>
        <taxon>Papilionoidea</taxon>
        <taxon>Pieridae</taxon>
        <taxon>Dismorphiinae</taxon>
        <taxon>Leptidea</taxon>
    </lineage>
</organism>
<evidence type="ECO:0000313" key="1">
    <source>
        <dbReference type="EMBL" id="VVD00888.1"/>
    </source>
</evidence>
<name>A0A5E4QTI0_9NEOP</name>
<reference evidence="1 2" key="1">
    <citation type="submission" date="2017-07" db="EMBL/GenBank/DDBJ databases">
        <authorList>
            <person name="Talla V."/>
            <person name="Backstrom N."/>
        </authorList>
    </citation>
    <scope>NUCLEOTIDE SEQUENCE [LARGE SCALE GENOMIC DNA]</scope>
</reference>
<gene>
    <name evidence="1" type="ORF">LSINAPIS_LOCUS11436</name>
</gene>
<dbReference type="AlphaFoldDB" id="A0A5E4QTI0"/>
<proteinExistence type="predicted"/>